<dbReference type="EMBL" id="CAJVAS010000008">
    <property type="protein sequence ID" value="CAG7622118.1"/>
    <property type="molecule type" value="Genomic_DNA"/>
</dbReference>
<dbReference type="GO" id="GO:0043565">
    <property type="term" value="F:sequence-specific DNA binding"/>
    <property type="evidence" value="ECO:0007669"/>
    <property type="project" value="InterPro"/>
</dbReference>
<organism evidence="5 6">
    <name type="scientific">Paenibacillus solanacearum</name>
    <dbReference type="NCBI Taxonomy" id="2048548"/>
    <lineage>
        <taxon>Bacteria</taxon>
        <taxon>Bacillati</taxon>
        <taxon>Bacillota</taxon>
        <taxon>Bacilli</taxon>
        <taxon>Bacillales</taxon>
        <taxon>Paenibacillaceae</taxon>
        <taxon>Paenibacillus</taxon>
    </lineage>
</organism>
<dbReference type="PROSITE" id="PS01124">
    <property type="entry name" value="HTH_ARAC_FAMILY_2"/>
    <property type="match status" value="1"/>
</dbReference>
<proteinExistence type="predicted"/>
<dbReference type="AlphaFoldDB" id="A0A916NX29"/>
<feature type="domain" description="HTH araC/xylS-type" evidence="4">
    <location>
        <begin position="148"/>
        <end position="246"/>
    </location>
</feature>
<evidence type="ECO:0000256" key="3">
    <source>
        <dbReference type="ARBA" id="ARBA00023163"/>
    </source>
</evidence>
<dbReference type="Pfam" id="PF12833">
    <property type="entry name" value="HTH_18"/>
    <property type="match status" value="1"/>
</dbReference>
<gene>
    <name evidence="5" type="primary">rhaS_14</name>
    <name evidence="5" type="ORF">PAESOLCIP111_02394</name>
</gene>
<keyword evidence="6" id="KW-1185">Reference proteome</keyword>
<evidence type="ECO:0000313" key="5">
    <source>
        <dbReference type="EMBL" id="CAG7622118.1"/>
    </source>
</evidence>
<dbReference type="InterPro" id="IPR018060">
    <property type="entry name" value="HTH_AraC"/>
</dbReference>
<dbReference type="PANTHER" id="PTHR43280">
    <property type="entry name" value="ARAC-FAMILY TRANSCRIPTIONAL REGULATOR"/>
    <property type="match status" value="1"/>
</dbReference>
<keyword evidence="1" id="KW-0805">Transcription regulation</keyword>
<dbReference type="GO" id="GO:0003700">
    <property type="term" value="F:DNA-binding transcription factor activity"/>
    <property type="evidence" value="ECO:0007669"/>
    <property type="project" value="InterPro"/>
</dbReference>
<protein>
    <submittedName>
        <fullName evidence="5">HTH-type transcriptional activator RhaS</fullName>
    </submittedName>
</protein>
<keyword evidence="2" id="KW-0238">DNA-binding</keyword>
<sequence>MNVSLHLFHAVTRAADSYIHFHAHNGYEIVYYVCGNGTTQIDKEKFEYDAGFFSISEPGVKHDEYRRTATDVIYLVFSCINSAIPLRNGLYGDPGGSVGVLLKRMAAELSSKSKYYDILLRCLLMEVIVEIGRVADLETTEEADSNLIYAKNYIEQYHGEKMDLQGLAKTLGYSYDYFRHLFKDYTGYSPMQYAVQQRLERAKQMLTAGKEPITAISIECGFSNTPQFCKMFKSQFGMSPKRFRETYSV</sequence>
<accession>A0A916NX29</accession>
<reference evidence="5" key="1">
    <citation type="submission" date="2021-06" db="EMBL/GenBank/DDBJ databases">
        <authorList>
            <person name="Criscuolo A."/>
        </authorList>
    </citation>
    <scope>NUCLEOTIDE SEQUENCE</scope>
    <source>
        <strain evidence="5">CIP111600</strain>
    </source>
</reference>
<keyword evidence="3" id="KW-0804">Transcription</keyword>
<evidence type="ECO:0000259" key="4">
    <source>
        <dbReference type="PROSITE" id="PS01124"/>
    </source>
</evidence>
<name>A0A916NX29_9BACL</name>
<evidence type="ECO:0000256" key="2">
    <source>
        <dbReference type="ARBA" id="ARBA00023125"/>
    </source>
</evidence>
<dbReference type="RefSeq" id="WP_218092173.1">
    <property type="nucleotide sequence ID" value="NZ_CAJVAS010000008.1"/>
</dbReference>
<evidence type="ECO:0000313" key="6">
    <source>
        <dbReference type="Proteomes" id="UP000693672"/>
    </source>
</evidence>
<dbReference type="Proteomes" id="UP000693672">
    <property type="component" value="Unassembled WGS sequence"/>
</dbReference>
<comment type="caution">
    <text evidence="5">The sequence shown here is derived from an EMBL/GenBank/DDBJ whole genome shotgun (WGS) entry which is preliminary data.</text>
</comment>
<dbReference type="PANTHER" id="PTHR43280:SF30">
    <property type="entry name" value="MMSAB OPERON REGULATORY PROTEIN"/>
    <property type="match status" value="1"/>
</dbReference>
<dbReference type="SMART" id="SM00342">
    <property type="entry name" value="HTH_ARAC"/>
    <property type="match status" value="1"/>
</dbReference>
<dbReference type="PROSITE" id="PS00041">
    <property type="entry name" value="HTH_ARAC_FAMILY_1"/>
    <property type="match status" value="1"/>
</dbReference>
<evidence type="ECO:0000256" key="1">
    <source>
        <dbReference type="ARBA" id="ARBA00023015"/>
    </source>
</evidence>
<dbReference type="InterPro" id="IPR018062">
    <property type="entry name" value="HTH_AraC-typ_CS"/>
</dbReference>